<evidence type="ECO:0000259" key="3">
    <source>
        <dbReference type="SMART" id="SM00499"/>
    </source>
</evidence>
<feature type="compositionally biased region" description="Pro residues" evidence="1">
    <location>
        <begin position="35"/>
        <end position="141"/>
    </location>
</feature>
<reference evidence="4 5" key="1">
    <citation type="submission" date="2020-04" db="EMBL/GenBank/DDBJ databases">
        <title>Plant Genome Project.</title>
        <authorList>
            <person name="Zhang R.-G."/>
        </authorList>
    </citation>
    <scope>NUCLEOTIDE SEQUENCE [LARGE SCALE GENOMIC DNA]</scope>
    <source>
        <strain evidence="4">YNK0</strain>
        <tissue evidence="4">Leaf</tissue>
    </source>
</reference>
<dbReference type="SUPFAM" id="SSF47699">
    <property type="entry name" value="Bifunctional inhibitor/lipid-transfer protein/seed storage 2S albumin"/>
    <property type="match status" value="1"/>
</dbReference>
<dbReference type="SMART" id="SM00499">
    <property type="entry name" value="AAI"/>
    <property type="match status" value="1"/>
</dbReference>
<evidence type="ECO:0000256" key="1">
    <source>
        <dbReference type="SAM" id="MobiDB-lite"/>
    </source>
</evidence>
<dbReference type="PANTHER" id="PTHR31731">
    <property type="match status" value="1"/>
</dbReference>
<evidence type="ECO:0000313" key="4">
    <source>
        <dbReference type="EMBL" id="KAF8411297.1"/>
    </source>
</evidence>
<dbReference type="OMA" id="QQPPYYE"/>
<dbReference type="Proteomes" id="UP000655225">
    <property type="component" value="Unassembled WGS sequence"/>
</dbReference>
<dbReference type="PRINTS" id="PR01217">
    <property type="entry name" value="PRICHEXTENSN"/>
</dbReference>
<evidence type="ECO:0000313" key="5">
    <source>
        <dbReference type="Proteomes" id="UP000655225"/>
    </source>
</evidence>
<dbReference type="PROSITE" id="PS51257">
    <property type="entry name" value="PROKAR_LIPOPROTEIN"/>
    <property type="match status" value="1"/>
</dbReference>
<dbReference type="Pfam" id="PF14547">
    <property type="entry name" value="Hydrophob_seed"/>
    <property type="match status" value="1"/>
</dbReference>
<organism evidence="4 5">
    <name type="scientific">Tetracentron sinense</name>
    <name type="common">Spur-leaf</name>
    <dbReference type="NCBI Taxonomy" id="13715"/>
    <lineage>
        <taxon>Eukaryota</taxon>
        <taxon>Viridiplantae</taxon>
        <taxon>Streptophyta</taxon>
        <taxon>Embryophyta</taxon>
        <taxon>Tracheophyta</taxon>
        <taxon>Spermatophyta</taxon>
        <taxon>Magnoliopsida</taxon>
        <taxon>Trochodendrales</taxon>
        <taxon>Trochodendraceae</taxon>
        <taxon>Tetracentron</taxon>
    </lineage>
</organism>
<dbReference type="EMBL" id="JABCRI010000002">
    <property type="protein sequence ID" value="KAF8411297.1"/>
    <property type="molecule type" value="Genomic_DNA"/>
</dbReference>
<dbReference type="Gene3D" id="1.10.110.10">
    <property type="entry name" value="Plant lipid-transfer and hydrophobic proteins"/>
    <property type="match status" value="1"/>
</dbReference>
<dbReference type="InterPro" id="IPR036312">
    <property type="entry name" value="Bifun_inhib/LTP/seed_sf"/>
</dbReference>
<protein>
    <recommendedName>
        <fullName evidence="3">Bifunctional inhibitor/plant lipid transfer protein/seed storage helical domain-containing protein</fullName>
    </recommendedName>
</protein>
<proteinExistence type="predicted"/>
<keyword evidence="5" id="KW-1185">Reference proteome</keyword>
<dbReference type="CDD" id="cd01958">
    <property type="entry name" value="HPS_like"/>
    <property type="match status" value="1"/>
</dbReference>
<dbReference type="InterPro" id="IPR051636">
    <property type="entry name" value="Plant_LTP/defense-related"/>
</dbReference>
<feature type="domain" description="Bifunctional inhibitor/plant lipid transfer protein/seed storage helical" evidence="3">
    <location>
        <begin position="146"/>
        <end position="227"/>
    </location>
</feature>
<evidence type="ECO:0000256" key="2">
    <source>
        <dbReference type="SAM" id="SignalP"/>
    </source>
</evidence>
<keyword evidence="2" id="KW-0732">Signal</keyword>
<dbReference type="InterPro" id="IPR016140">
    <property type="entry name" value="Bifunc_inhib/LTP/seed_store"/>
</dbReference>
<comment type="caution">
    <text evidence="4">The sequence shown here is derived from an EMBL/GenBank/DDBJ whole genome shotgun (WGS) entry which is preliminary data.</text>
</comment>
<dbReference type="OrthoDB" id="1935738at2759"/>
<feature type="chain" id="PRO_5032683594" description="Bifunctional inhibitor/plant lipid transfer protein/seed storage helical domain-containing protein" evidence="2">
    <location>
        <begin position="22"/>
        <end position="229"/>
    </location>
</feature>
<dbReference type="AlphaFoldDB" id="A0A834ZRU5"/>
<dbReference type="InterPro" id="IPR027923">
    <property type="entry name" value="Hydrophob_seed_dom"/>
</dbReference>
<accession>A0A834ZRU5</accession>
<feature type="region of interest" description="Disordered" evidence="1">
    <location>
        <begin position="35"/>
        <end position="143"/>
    </location>
</feature>
<name>A0A834ZRU5_TETSI</name>
<feature type="signal peptide" evidence="2">
    <location>
        <begin position="1"/>
        <end position="21"/>
    </location>
</feature>
<gene>
    <name evidence="4" type="ORF">HHK36_003844</name>
</gene>
<sequence length="229" mass="23676">MGKYVLANLLILLLNLGAALTILACNCPIPTPPKVKPPYPPKVKPPTVPKPPVVKPPSPPKVKPTPPTVPKPPVVKPPKPPVVKPPSPPTVKPTPPTVPKPPVVKPPSPKPTPPTVPEPPVVKPPVEPTPPAVPKPSPAPPTEQTCSIDILKLSACVDLLGGLVNIGIGSGAKETCCPVLQGLVDLDAAICLCTTIKAKLLNINIVIPIALQVLIDCGKTPPEGFKCPT</sequence>